<dbReference type="GeneID" id="37043245"/>
<sequence length="57" mass="6552">MAAKSKARVIIARLVSTAGTGYIYTTRRLRLADRLSMIKYDPRVRRHVLFQETKGSK</sequence>
<dbReference type="NCBIfam" id="TIGR01023">
    <property type="entry name" value="rpmG_bact"/>
    <property type="match status" value="1"/>
</dbReference>
<dbReference type="GO" id="GO:0006412">
    <property type="term" value="P:translation"/>
    <property type="evidence" value="ECO:0007669"/>
    <property type="project" value="InterPro"/>
</dbReference>
<dbReference type="PANTHER" id="PTHR47037">
    <property type="entry name" value="39S RIBOSOMAL PROTEIN L33, MITOCHONDRIAL"/>
    <property type="match status" value="1"/>
</dbReference>
<dbReference type="GO" id="GO:0005739">
    <property type="term" value="C:mitochondrion"/>
    <property type="evidence" value="ECO:0007669"/>
    <property type="project" value="UniProtKB-SubCell"/>
</dbReference>
<name>A0A316YT88_9BASI</name>
<dbReference type="InterPro" id="IPR011332">
    <property type="entry name" value="Ribosomal_zn-bd"/>
</dbReference>
<keyword evidence="4" id="KW-0496">Mitochondrion</keyword>
<dbReference type="EMBL" id="KZ819635">
    <property type="protein sequence ID" value="PWN92256.1"/>
    <property type="molecule type" value="Genomic_DNA"/>
</dbReference>
<dbReference type="OrthoDB" id="275534at2759"/>
<comment type="similarity">
    <text evidence="2">Belongs to the bacterial ribosomal protein bL33 family.</text>
</comment>
<dbReference type="Gene3D" id="2.20.28.120">
    <property type="entry name" value="Ribosomal protein L33"/>
    <property type="match status" value="1"/>
</dbReference>
<dbReference type="InParanoid" id="A0A316YT88"/>
<keyword evidence="8" id="KW-1185">Reference proteome</keyword>
<reference evidence="7 8" key="1">
    <citation type="journal article" date="2018" name="Mol. Biol. Evol.">
        <title>Broad Genomic Sampling Reveals a Smut Pathogenic Ancestry of the Fungal Clade Ustilaginomycotina.</title>
        <authorList>
            <person name="Kijpornyongpan T."/>
            <person name="Mondo S.J."/>
            <person name="Barry K."/>
            <person name="Sandor L."/>
            <person name="Lee J."/>
            <person name="Lipzen A."/>
            <person name="Pangilinan J."/>
            <person name="LaButti K."/>
            <person name="Hainaut M."/>
            <person name="Henrissat B."/>
            <person name="Grigoriev I.V."/>
            <person name="Spatafora J.W."/>
            <person name="Aime M.C."/>
        </authorList>
    </citation>
    <scope>NUCLEOTIDE SEQUENCE [LARGE SCALE GENOMIC DNA]</scope>
    <source>
        <strain evidence="7 8">MCA 4198</strain>
    </source>
</reference>
<dbReference type="FunCoup" id="A0A316YT88">
    <property type="interactions" value="138"/>
</dbReference>
<evidence type="ECO:0000256" key="6">
    <source>
        <dbReference type="ARBA" id="ARBA00035275"/>
    </source>
</evidence>
<evidence type="ECO:0000256" key="4">
    <source>
        <dbReference type="ARBA" id="ARBA00023128"/>
    </source>
</evidence>
<dbReference type="GO" id="GO:0003735">
    <property type="term" value="F:structural constituent of ribosome"/>
    <property type="evidence" value="ECO:0007669"/>
    <property type="project" value="InterPro"/>
</dbReference>
<accession>A0A316YT88</accession>
<keyword evidence="5" id="KW-0687">Ribonucleoprotein</keyword>
<gene>
    <name evidence="7" type="ORF">FA10DRAFT_266046</name>
</gene>
<evidence type="ECO:0000313" key="8">
    <source>
        <dbReference type="Proteomes" id="UP000245768"/>
    </source>
</evidence>
<dbReference type="AlphaFoldDB" id="A0A316YT88"/>
<dbReference type="GO" id="GO:1990904">
    <property type="term" value="C:ribonucleoprotein complex"/>
    <property type="evidence" value="ECO:0007669"/>
    <property type="project" value="UniProtKB-KW"/>
</dbReference>
<keyword evidence="3 7" id="KW-0689">Ribosomal protein</keyword>
<dbReference type="Proteomes" id="UP000245768">
    <property type="component" value="Unassembled WGS sequence"/>
</dbReference>
<evidence type="ECO:0000256" key="3">
    <source>
        <dbReference type="ARBA" id="ARBA00022980"/>
    </source>
</evidence>
<dbReference type="STRING" id="215250.A0A316YT88"/>
<organism evidence="7 8">
    <name type="scientific">Acaromyces ingoldii</name>
    <dbReference type="NCBI Taxonomy" id="215250"/>
    <lineage>
        <taxon>Eukaryota</taxon>
        <taxon>Fungi</taxon>
        <taxon>Dikarya</taxon>
        <taxon>Basidiomycota</taxon>
        <taxon>Ustilaginomycotina</taxon>
        <taxon>Exobasidiomycetes</taxon>
        <taxon>Exobasidiales</taxon>
        <taxon>Cryptobasidiaceae</taxon>
        <taxon>Acaromyces</taxon>
    </lineage>
</organism>
<dbReference type="Pfam" id="PF00471">
    <property type="entry name" value="Ribosomal_L33"/>
    <property type="match status" value="1"/>
</dbReference>
<dbReference type="InterPro" id="IPR052008">
    <property type="entry name" value="Mitoribosomal_protein_bL33"/>
</dbReference>
<proteinExistence type="inferred from homology"/>
<dbReference type="RefSeq" id="XP_025379454.1">
    <property type="nucleotide sequence ID" value="XM_025521329.1"/>
</dbReference>
<dbReference type="GO" id="GO:0005840">
    <property type="term" value="C:ribosome"/>
    <property type="evidence" value="ECO:0007669"/>
    <property type="project" value="UniProtKB-KW"/>
</dbReference>
<evidence type="ECO:0000256" key="5">
    <source>
        <dbReference type="ARBA" id="ARBA00023274"/>
    </source>
</evidence>
<evidence type="ECO:0000256" key="1">
    <source>
        <dbReference type="ARBA" id="ARBA00004173"/>
    </source>
</evidence>
<dbReference type="InterPro" id="IPR038584">
    <property type="entry name" value="Ribosomal_bL33_sf"/>
</dbReference>
<dbReference type="InterPro" id="IPR001705">
    <property type="entry name" value="Ribosomal_bL33"/>
</dbReference>
<protein>
    <recommendedName>
        <fullName evidence="6">Large ribosomal subunit protein bL33m</fullName>
    </recommendedName>
</protein>
<dbReference type="PANTHER" id="PTHR47037:SF1">
    <property type="entry name" value="LARGE RIBOSOMAL SUBUNIT PROTEIN BL33M"/>
    <property type="match status" value="1"/>
</dbReference>
<evidence type="ECO:0000313" key="7">
    <source>
        <dbReference type="EMBL" id="PWN92256.1"/>
    </source>
</evidence>
<comment type="subcellular location">
    <subcellularLocation>
        <location evidence="1">Mitochondrion</location>
    </subcellularLocation>
</comment>
<evidence type="ECO:0000256" key="2">
    <source>
        <dbReference type="ARBA" id="ARBA00007596"/>
    </source>
</evidence>
<dbReference type="SUPFAM" id="SSF57829">
    <property type="entry name" value="Zn-binding ribosomal proteins"/>
    <property type="match status" value="1"/>
</dbReference>